<reference evidence="2" key="2">
    <citation type="submission" date="2018-01" db="EMBL/GenBank/DDBJ databases">
        <title>FDA dAtabase for Regulatory Grade micrObial Sequences (FDA-ARGOS): Supporting development and validation of Infectious Disease Dx tests.</title>
        <authorList>
            <person name="Hoffmann M."/>
            <person name="Allard M."/>
            <person name="Evans P."/>
            <person name="Brown E."/>
            <person name="Tallon L."/>
            <person name="Sadzewicz L."/>
            <person name="Sengamalay N."/>
            <person name="Ott S."/>
            <person name="Godinez A."/>
            <person name="Nagaraj S."/>
            <person name="Vyas G."/>
            <person name="Aluvathingal J."/>
            <person name="Nadendla S."/>
            <person name="Geyer C."/>
            <person name="Sichtig H."/>
        </authorList>
    </citation>
    <scope>NUCLEOTIDE SEQUENCE</scope>
    <source>
        <strain evidence="2">ATCC 33809</strain>
    </source>
</reference>
<evidence type="ECO:0000256" key="1">
    <source>
        <dbReference type="SAM" id="SignalP"/>
    </source>
</evidence>
<reference evidence="4" key="1">
    <citation type="submission" date="2015-12" db="EMBL/GenBank/DDBJ databases">
        <title>FDA dAtabase for Regulatory Grade micrObial Sequences (FDA-ARGOS): Supporting development and validation of Infectious Disease Dx tests.</title>
        <authorList>
            <person name="Hoffmann M."/>
            <person name="Allard M."/>
            <person name="Evans P."/>
            <person name="Brown E."/>
            <person name="Tallon L.J."/>
            <person name="Sadzewicz L."/>
            <person name="Sengamalay N."/>
            <person name="Ott S."/>
            <person name="Godinez A."/>
            <person name="Nagaraj S."/>
            <person name="Vyas G."/>
            <person name="Aluvathingal J."/>
            <person name="Nadendla S."/>
            <person name="Geyer C."/>
            <person name="Sichtig H."/>
        </authorList>
    </citation>
    <scope>NUCLEOTIDE SEQUENCE [LARGE SCALE GENOMIC DNA]</scope>
    <source>
        <strain evidence="4">ATCC 33809</strain>
    </source>
</reference>
<keyword evidence="1" id="KW-0732">Signal</keyword>
<dbReference type="PROSITE" id="PS51257">
    <property type="entry name" value="PROKAR_LIPOPROTEIN"/>
    <property type="match status" value="1"/>
</dbReference>
<proteinExistence type="predicted"/>
<reference evidence="3 5" key="3">
    <citation type="submission" date="2018-06" db="EMBL/GenBank/DDBJ databases">
        <authorList>
            <consortium name="Pathogen Informatics"/>
            <person name="Doyle S."/>
        </authorList>
    </citation>
    <scope>NUCLEOTIDE SEQUENCE [LARGE SCALE GENOMIC DNA]</scope>
    <source>
        <strain evidence="3 5">NCTC11327</strain>
    </source>
</reference>
<dbReference type="Proteomes" id="UP000254626">
    <property type="component" value="Unassembled WGS sequence"/>
</dbReference>
<feature type="signal peptide" evidence="1">
    <location>
        <begin position="1"/>
        <end position="21"/>
    </location>
</feature>
<sequence length="131" mass="14155">MKISTLATFVLVSTLMGCATAPRTAQEKTVEVDGKVLKFAGSYLEDKNKLILTVNGDPIMQGQFPPYTPTQNFSSTYQGLALRSHCYFGSVLGDQGGAFGVVAGIIQSTKNSSADKCELFVNDKLVDQLYF</sequence>
<dbReference type="GeneID" id="29384217"/>
<name>A0AAX2LTX5_VIBFL</name>
<dbReference type="AlphaFoldDB" id="A0AAX2LTX5"/>
<gene>
    <name evidence="2" type="ORF">AL536_05650</name>
    <name evidence="3" type="ORF">NCTC11327_03154</name>
</gene>
<dbReference type="RefSeq" id="WP_020332508.1">
    <property type="nucleotide sequence ID" value="NZ_AP028129.1"/>
</dbReference>
<dbReference type="EMBL" id="CP014034">
    <property type="protein sequence ID" value="AMF92944.1"/>
    <property type="molecule type" value="Genomic_DNA"/>
</dbReference>
<dbReference type="KEGG" id="vfl:AL536_05650"/>
<evidence type="ECO:0008006" key="6">
    <source>
        <dbReference type="Google" id="ProtNLM"/>
    </source>
</evidence>
<evidence type="ECO:0000313" key="5">
    <source>
        <dbReference type="Proteomes" id="UP000254626"/>
    </source>
</evidence>
<evidence type="ECO:0000313" key="2">
    <source>
        <dbReference type="EMBL" id="AMF92944.1"/>
    </source>
</evidence>
<feature type="chain" id="PRO_5043869780" description="Lipoprotein" evidence="1">
    <location>
        <begin position="22"/>
        <end position="131"/>
    </location>
</feature>
<keyword evidence="4" id="KW-1185">Reference proteome</keyword>
<protein>
    <recommendedName>
        <fullName evidence="6">Lipoprotein</fullName>
    </recommendedName>
</protein>
<accession>A0AAX2LTX5</accession>
<evidence type="ECO:0000313" key="3">
    <source>
        <dbReference type="EMBL" id="SUQ26294.1"/>
    </source>
</evidence>
<organism evidence="3 5">
    <name type="scientific">Vibrio fluvialis</name>
    <dbReference type="NCBI Taxonomy" id="676"/>
    <lineage>
        <taxon>Bacteria</taxon>
        <taxon>Pseudomonadati</taxon>
        <taxon>Pseudomonadota</taxon>
        <taxon>Gammaproteobacteria</taxon>
        <taxon>Vibrionales</taxon>
        <taxon>Vibrionaceae</taxon>
        <taxon>Vibrio</taxon>
    </lineage>
</organism>
<evidence type="ECO:0000313" key="4">
    <source>
        <dbReference type="Proteomes" id="UP000057088"/>
    </source>
</evidence>
<dbReference type="Proteomes" id="UP000057088">
    <property type="component" value="Chromosome 1"/>
</dbReference>
<dbReference type="EMBL" id="UHIP01000002">
    <property type="protein sequence ID" value="SUQ26294.1"/>
    <property type="molecule type" value="Genomic_DNA"/>
</dbReference>